<dbReference type="Pfam" id="PF00392">
    <property type="entry name" value="GntR"/>
    <property type="match status" value="1"/>
</dbReference>
<evidence type="ECO:0000313" key="6">
    <source>
        <dbReference type="EMBL" id="MCV2869633.1"/>
    </source>
</evidence>
<evidence type="ECO:0000256" key="1">
    <source>
        <dbReference type="ARBA" id="ARBA00023015"/>
    </source>
</evidence>
<reference evidence="6 7" key="1">
    <citation type="submission" date="2022-10" db="EMBL/GenBank/DDBJ databases">
        <title>Defluviimonas sp. nov., isolated from ocean surface water.</title>
        <authorList>
            <person name="He W."/>
            <person name="Wang L."/>
            <person name="Zhang D.-F."/>
        </authorList>
    </citation>
    <scope>NUCLEOTIDE SEQUENCE [LARGE SCALE GENOMIC DNA]</scope>
    <source>
        <strain evidence="6 7">WL0002</strain>
    </source>
</reference>
<evidence type="ECO:0000256" key="4">
    <source>
        <dbReference type="SAM" id="MobiDB-lite"/>
    </source>
</evidence>
<dbReference type="InterPro" id="IPR036390">
    <property type="entry name" value="WH_DNA-bd_sf"/>
</dbReference>
<proteinExistence type="predicted"/>
<dbReference type="Gene3D" id="1.20.120.530">
    <property type="entry name" value="GntR ligand-binding domain-like"/>
    <property type="match status" value="1"/>
</dbReference>
<dbReference type="SMART" id="SM00895">
    <property type="entry name" value="FCD"/>
    <property type="match status" value="1"/>
</dbReference>
<keyword evidence="1" id="KW-0805">Transcription regulation</keyword>
<dbReference type="SMART" id="SM00345">
    <property type="entry name" value="HTH_GNTR"/>
    <property type="match status" value="1"/>
</dbReference>
<dbReference type="EMBL" id="JAOWKY010000003">
    <property type="protein sequence ID" value="MCV2869633.1"/>
    <property type="molecule type" value="Genomic_DNA"/>
</dbReference>
<dbReference type="Gene3D" id="1.10.10.10">
    <property type="entry name" value="Winged helix-like DNA-binding domain superfamily/Winged helix DNA-binding domain"/>
    <property type="match status" value="1"/>
</dbReference>
<dbReference type="InterPro" id="IPR000524">
    <property type="entry name" value="Tscrpt_reg_HTH_GntR"/>
</dbReference>
<keyword evidence="3" id="KW-0804">Transcription</keyword>
<feature type="compositionally biased region" description="Polar residues" evidence="4">
    <location>
        <begin position="218"/>
        <end position="228"/>
    </location>
</feature>
<evidence type="ECO:0000259" key="5">
    <source>
        <dbReference type="PROSITE" id="PS50949"/>
    </source>
</evidence>
<dbReference type="InterPro" id="IPR008920">
    <property type="entry name" value="TF_FadR/GntR_C"/>
</dbReference>
<dbReference type="Pfam" id="PF07729">
    <property type="entry name" value="FCD"/>
    <property type="match status" value="1"/>
</dbReference>
<keyword evidence="7" id="KW-1185">Reference proteome</keyword>
<dbReference type="InterPro" id="IPR036388">
    <property type="entry name" value="WH-like_DNA-bd_sf"/>
</dbReference>
<evidence type="ECO:0000313" key="7">
    <source>
        <dbReference type="Proteomes" id="UP001652542"/>
    </source>
</evidence>
<accession>A0ABT2ZEQ7</accession>
<dbReference type="PANTHER" id="PTHR43537:SF20">
    <property type="entry name" value="HTH-TYPE TRANSCRIPTIONAL REPRESSOR GLAR"/>
    <property type="match status" value="1"/>
</dbReference>
<sequence length="240" mass="26572">MQATKNPAKATRASRLVDDLREAILSGDLRPGAKLNLDRMRESHHVSLSPLREALARLTSTGLVQFEDQRGYRTTEVSAANLAEITRLRSETESLAAGIAAQTAGLDWEAAVMAALHRLNRADPTRLASWQGAHTDFHQTLVDGAGLPILSEFCRMLLTLGERYRRLCGDTAPHDMVAQYAAIAEAAAVRRDADRARQLLRDQINHDGALLMRRFQTYTPKRTPSRSSAPDRPTNPEEPK</sequence>
<dbReference type="SUPFAM" id="SSF46785">
    <property type="entry name" value="Winged helix' DNA-binding domain"/>
    <property type="match status" value="1"/>
</dbReference>
<dbReference type="SUPFAM" id="SSF48008">
    <property type="entry name" value="GntR ligand-binding domain-like"/>
    <property type="match status" value="1"/>
</dbReference>
<comment type="caution">
    <text evidence="6">The sequence shown here is derived from an EMBL/GenBank/DDBJ whole genome shotgun (WGS) entry which is preliminary data.</text>
</comment>
<evidence type="ECO:0000256" key="2">
    <source>
        <dbReference type="ARBA" id="ARBA00023125"/>
    </source>
</evidence>
<protein>
    <submittedName>
        <fullName evidence="6">GntR family transcriptional regulator</fullName>
    </submittedName>
</protein>
<dbReference type="InterPro" id="IPR011711">
    <property type="entry name" value="GntR_C"/>
</dbReference>
<dbReference type="PROSITE" id="PS50949">
    <property type="entry name" value="HTH_GNTR"/>
    <property type="match status" value="1"/>
</dbReference>
<keyword evidence="2" id="KW-0238">DNA-binding</keyword>
<dbReference type="PANTHER" id="PTHR43537">
    <property type="entry name" value="TRANSCRIPTIONAL REGULATOR, GNTR FAMILY"/>
    <property type="match status" value="1"/>
</dbReference>
<feature type="region of interest" description="Disordered" evidence="4">
    <location>
        <begin position="218"/>
        <end position="240"/>
    </location>
</feature>
<gene>
    <name evidence="6" type="ORF">OEW28_13445</name>
</gene>
<dbReference type="Proteomes" id="UP001652542">
    <property type="component" value="Unassembled WGS sequence"/>
</dbReference>
<feature type="domain" description="HTH gntR-type" evidence="5">
    <location>
        <begin position="10"/>
        <end position="77"/>
    </location>
</feature>
<dbReference type="RefSeq" id="WP_263735281.1">
    <property type="nucleotide sequence ID" value="NZ_JAOWKY010000003.1"/>
</dbReference>
<evidence type="ECO:0000256" key="3">
    <source>
        <dbReference type="ARBA" id="ARBA00023163"/>
    </source>
</evidence>
<name>A0ABT2ZEQ7_9RHOB</name>
<organism evidence="6 7">
    <name type="scientific">Albidovulum marisflavi</name>
    <dbReference type="NCBI Taxonomy" id="2984159"/>
    <lineage>
        <taxon>Bacteria</taxon>
        <taxon>Pseudomonadati</taxon>
        <taxon>Pseudomonadota</taxon>
        <taxon>Alphaproteobacteria</taxon>
        <taxon>Rhodobacterales</taxon>
        <taxon>Paracoccaceae</taxon>
        <taxon>Albidovulum</taxon>
    </lineage>
</organism>